<feature type="region of interest" description="Disordered" evidence="1">
    <location>
        <begin position="1"/>
        <end position="42"/>
    </location>
</feature>
<protein>
    <submittedName>
        <fullName evidence="2">Uncharacterized protein</fullName>
    </submittedName>
</protein>
<feature type="compositionally biased region" description="Polar residues" evidence="1">
    <location>
        <begin position="21"/>
        <end position="37"/>
    </location>
</feature>
<proteinExistence type="predicted"/>
<sequence length="254" mass="28461">MARKKNSAIAAAARMREAKVTRNQTKPTVEDSSSASDTEPDVDMCCWDGSVNHVPSSDEEPMGFDTDAEGFSDLDGEELVASIEEEMKWKGMPLPLAIIMQSTGNVEVWSSAERNRRRRNTQRQWGNFCGYLSDNEPDDLADDECNTPEVHPLAFTAAMNASLQGNLPTSSSQDFRIAAPPPLKRRKLDVPFRVARSEAHGERRKKVFSALKDIEKVLKSKKTEFHAGNSGLEAMRMRAIRSYLHMVVLNYRLL</sequence>
<evidence type="ECO:0000313" key="2">
    <source>
        <dbReference type="EMBL" id="KDQ27883.1"/>
    </source>
</evidence>
<name>A0A067NIQ0_PLEO1</name>
<evidence type="ECO:0000313" key="3">
    <source>
        <dbReference type="Proteomes" id="UP000027073"/>
    </source>
</evidence>
<dbReference type="AlphaFoldDB" id="A0A067NIQ0"/>
<accession>A0A067NIQ0</accession>
<dbReference type="OrthoDB" id="3218065at2759"/>
<dbReference type="EMBL" id="KL198008">
    <property type="protein sequence ID" value="KDQ27883.1"/>
    <property type="molecule type" value="Genomic_DNA"/>
</dbReference>
<evidence type="ECO:0000256" key="1">
    <source>
        <dbReference type="SAM" id="MobiDB-lite"/>
    </source>
</evidence>
<gene>
    <name evidence="2" type="ORF">PLEOSDRAFT_1104556</name>
</gene>
<organism evidence="2 3">
    <name type="scientific">Pleurotus ostreatus (strain PC15)</name>
    <name type="common">Oyster mushroom</name>
    <dbReference type="NCBI Taxonomy" id="1137138"/>
    <lineage>
        <taxon>Eukaryota</taxon>
        <taxon>Fungi</taxon>
        <taxon>Dikarya</taxon>
        <taxon>Basidiomycota</taxon>
        <taxon>Agaricomycotina</taxon>
        <taxon>Agaricomycetes</taxon>
        <taxon>Agaricomycetidae</taxon>
        <taxon>Agaricales</taxon>
        <taxon>Pleurotineae</taxon>
        <taxon>Pleurotaceae</taxon>
        <taxon>Pleurotus</taxon>
    </lineage>
</organism>
<reference evidence="3" key="1">
    <citation type="journal article" date="2014" name="Proc. Natl. Acad. Sci. U.S.A.">
        <title>Extensive sampling of basidiomycete genomes demonstrates inadequacy of the white-rot/brown-rot paradigm for wood decay fungi.</title>
        <authorList>
            <person name="Riley R."/>
            <person name="Salamov A.A."/>
            <person name="Brown D.W."/>
            <person name="Nagy L.G."/>
            <person name="Floudas D."/>
            <person name="Held B.W."/>
            <person name="Levasseur A."/>
            <person name="Lombard V."/>
            <person name="Morin E."/>
            <person name="Otillar R."/>
            <person name="Lindquist E.A."/>
            <person name="Sun H."/>
            <person name="LaButti K.M."/>
            <person name="Schmutz J."/>
            <person name="Jabbour D."/>
            <person name="Luo H."/>
            <person name="Baker S.E."/>
            <person name="Pisabarro A.G."/>
            <person name="Walton J.D."/>
            <person name="Blanchette R.A."/>
            <person name="Henrissat B."/>
            <person name="Martin F."/>
            <person name="Cullen D."/>
            <person name="Hibbett D.S."/>
            <person name="Grigoriev I.V."/>
        </authorList>
    </citation>
    <scope>NUCLEOTIDE SEQUENCE [LARGE SCALE GENOMIC DNA]</scope>
    <source>
        <strain evidence="3">PC15</strain>
    </source>
</reference>
<dbReference type="InParanoid" id="A0A067NIQ0"/>
<dbReference type="VEuPathDB" id="FungiDB:PLEOSDRAFT_1104556"/>
<dbReference type="Proteomes" id="UP000027073">
    <property type="component" value="Unassembled WGS sequence"/>
</dbReference>
<dbReference type="HOGENOM" id="CLU_1094668_0_0_1"/>